<dbReference type="InterPro" id="IPR008927">
    <property type="entry name" value="6-PGluconate_DH-like_C_sf"/>
</dbReference>
<evidence type="ECO:0000256" key="10">
    <source>
        <dbReference type="ARBA" id="ARBA00066687"/>
    </source>
</evidence>
<dbReference type="HAMAP" id="MF_00394">
    <property type="entry name" value="NAD_Glyc3P_dehydrog"/>
    <property type="match status" value="1"/>
</dbReference>
<feature type="binding site" evidence="13">
    <location>
        <position position="35"/>
    </location>
    <ligand>
        <name>NADPH</name>
        <dbReference type="ChEBI" id="CHEBI:57783"/>
    </ligand>
</feature>
<feature type="domain" description="Glycerol-3-phosphate dehydrogenase NAD-dependent N-terminal" evidence="18">
    <location>
        <begin position="9"/>
        <end position="162"/>
    </location>
</feature>
<dbReference type="GO" id="GO:0046168">
    <property type="term" value="P:glycerol-3-phosphate catabolic process"/>
    <property type="evidence" value="ECO:0007669"/>
    <property type="project" value="InterPro"/>
</dbReference>
<dbReference type="GO" id="GO:0005829">
    <property type="term" value="C:cytosol"/>
    <property type="evidence" value="ECO:0007669"/>
    <property type="project" value="TreeGrafter"/>
</dbReference>
<comment type="subcellular location">
    <subcellularLocation>
        <location evidence="13">Cytoplasm</location>
    </subcellularLocation>
</comment>
<feature type="active site" description="Proton acceptor" evidence="13 14">
    <location>
        <position position="193"/>
    </location>
</feature>
<name>A0A2N9YIK9_9GAMM</name>
<dbReference type="PANTHER" id="PTHR11728">
    <property type="entry name" value="GLYCEROL-3-PHOSPHATE DEHYDROGENASE"/>
    <property type="match status" value="1"/>
</dbReference>
<feature type="binding site" evidence="13">
    <location>
        <position position="281"/>
    </location>
    <ligand>
        <name>NADPH</name>
        <dbReference type="ChEBI" id="CHEBI:57783"/>
    </ligand>
</feature>
<feature type="binding site" evidence="13">
    <location>
        <position position="140"/>
    </location>
    <ligand>
        <name>sn-glycerol 3-phosphate</name>
        <dbReference type="ChEBI" id="CHEBI:57597"/>
    </ligand>
</feature>
<dbReference type="KEGG" id="blep:AL038_08275"/>
<comment type="pathway">
    <text evidence="13">Membrane lipid metabolism; glycerophospholipid metabolism.</text>
</comment>
<keyword evidence="5 13" id="KW-0520">NAD</keyword>
<feature type="binding site" evidence="13">
    <location>
        <position position="258"/>
    </location>
    <ligand>
        <name>sn-glycerol 3-phosphate</name>
        <dbReference type="ChEBI" id="CHEBI:57597"/>
    </ligand>
</feature>
<keyword evidence="4 13" id="KW-0560">Oxidoreductase</keyword>
<reference evidence="21" key="1">
    <citation type="submission" date="2016-12" db="EMBL/GenBank/DDBJ databases">
        <title>Complete Genome Sequence of Beggiatoa leptomitiformis D-401.</title>
        <authorList>
            <person name="Fomenkov A."/>
            <person name="Vincze T."/>
            <person name="Grabovich M."/>
            <person name="Anton B.P."/>
            <person name="Dubinina G."/>
            <person name="Orlova M."/>
            <person name="Belousova E."/>
            <person name="Roberts R.J."/>
        </authorList>
    </citation>
    <scope>NUCLEOTIDE SEQUENCE [LARGE SCALE GENOMIC DNA]</scope>
    <source>
        <strain evidence="21">D-401</strain>
    </source>
</reference>
<organism evidence="20 21">
    <name type="scientific">Beggiatoa leptomitoformis</name>
    <dbReference type="NCBI Taxonomy" id="288004"/>
    <lineage>
        <taxon>Bacteria</taxon>
        <taxon>Pseudomonadati</taxon>
        <taxon>Pseudomonadota</taxon>
        <taxon>Gammaproteobacteria</taxon>
        <taxon>Thiotrichales</taxon>
        <taxon>Thiotrichaceae</taxon>
        <taxon>Beggiatoa</taxon>
    </lineage>
</organism>
<evidence type="ECO:0000256" key="11">
    <source>
        <dbReference type="ARBA" id="ARBA00069372"/>
    </source>
</evidence>
<feature type="binding site" evidence="13">
    <location>
        <position position="109"/>
    </location>
    <ligand>
        <name>sn-glycerol 3-phosphate</name>
        <dbReference type="ChEBI" id="CHEBI:57597"/>
    </ligand>
</feature>
<feature type="binding site" evidence="13">
    <location>
        <position position="14"/>
    </location>
    <ligand>
        <name>NADPH</name>
        <dbReference type="ChEBI" id="CHEBI:57783"/>
    </ligand>
</feature>
<evidence type="ECO:0000256" key="13">
    <source>
        <dbReference type="HAMAP-Rule" id="MF_00394"/>
    </source>
</evidence>
<feature type="binding site" evidence="13">
    <location>
        <position position="142"/>
    </location>
    <ligand>
        <name>NADPH</name>
        <dbReference type="ChEBI" id="CHEBI:57783"/>
    </ligand>
</feature>
<dbReference type="Proteomes" id="UP000234271">
    <property type="component" value="Chromosome"/>
</dbReference>
<feature type="binding site" evidence="16">
    <location>
        <begin position="11"/>
        <end position="16"/>
    </location>
    <ligand>
        <name>NAD(+)</name>
        <dbReference type="ChEBI" id="CHEBI:57540"/>
    </ligand>
</feature>
<evidence type="ECO:0000313" key="21">
    <source>
        <dbReference type="Proteomes" id="UP000234271"/>
    </source>
</evidence>
<evidence type="ECO:0000256" key="15">
    <source>
        <dbReference type="PIRSR" id="PIRSR000114-2"/>
    </source>
</evidence>
<evidence type="ECO:0000256" key="6">
    <source>
        <dbReference type="ARBA" id="ARBA00023098"/>
    </source>
</evidence>
<evidence type="ECO:0000256" key="1">
    <source>
        <dbReference type="ARBA" id="ARBA00011009"/>
    </source>
</evidence>
<feature type="binding site" evidence="13">
    <location>
        <position position="109"/>
    </location>
    <ligand>
        <name>NADPH</name>
        <dbReference type="ChEBI" id="CHEBI:57783"/>
    </ligand>
</feature>
<evidence type="ECO:0000256" key="17">
    <source>
        <dbReference type="RuleBase" id="RU000437"/>
    </source>
</evidence>
<evidence type="ECO:0000256" key="14">
    <source>
        <dbReference type="PIRSR" id="PIRSR000114-1"/>
    </source>
</evidence>
<evidence type="ECO:0000256" key="4">
    <source>
        <dbReference type="ARBA" id="ARBA00023002"/>
    </source>
</evidence>
<comment type="caution">
    <text evidence="13">Lacks conserved residue(s) required for the propagation of feature annotation.</text>
</comment>
<evidence type="ECO:0000313" key="20">
    <source>
        <dbReference type="EMBL" id="AUI70056.1"/>
    </source>
</evidence>
<feature type="binding site" evidence="13">
    <location>
        <position position="283"/>
    </location>
    <ligand>
        <name>NADPH</name>
        <dbReference type="ChEBI" id="CHEBI:57783"/>
    </ligand>
</feature>
<feature type="binding site" evidence="13">
    <location>
        <position position="193"/>
    </location>
    <ligand>
        <name>sn-glycerol 3-phosphate</name>
        <dbReference type="ChEBI" id="CHEBI:57597"/>
    </ligand>
</feature>
<evidence type="ECO:0000256" key="16">
    <source>
        <dbReference type="PIRSR" id="PIRSR000114-3"/>
    </source>
</evidence>
<feature type="binding site" evidence="13">
    <location>
        <position position="138"/>
    </location>
    <ligand>
        <name>sn-glycerol 3-phosphate</name>
        <dbReference type="ChEBI" id="CHEBI:57597"/>
    </ligand>
</feature>
<evidence type="ECO:0000256" key="5">
    <source>
        <dbReference type="ARBA" id="ARBA00023027"/>
    </source>
</evidence>
<dbReference type="EMBL" id="CP018889">
    <property type="protein sequence ID" value="AUI70056.1"/>
    <property type="molecule type" value="Genomic_DNA"/>
</dbReference>
<dbReference type="PRINTS" id="PR00077">
    <property type="entry name" value="GPDHDRGNASE"/>
</dbReference>
<dbReference type="InterPro" id="IPR036291">
    <property type="entry name" value="NAD(P)-bd_dom_sf"/>
</dbReference>
<evidence type="ECO:0000259" key="18">
    <source>
        <dbReference type="Pfam" id="PF01210"/>
    </source>
</evidence>
<dbReference type="Pfam" id="PF01210">
    <property type="entry name" value="NAD_Gly3P_dh_N"/>
    <property type="match status" value="1"/>
</dbReference>
<dbReference type="GO" id="GO:0046474">
    <property type="term" value="P:glycerophospholipid biosynthetic process"/>
    <property type="evidence" value="ECO:0007669"/>
    <property type="project" value="TreeGrafter"/>
</dbReference>
<keyword evidence="21" id="KW-1185">Reference proteome</keyword>
<evidence type="ECO:0000256" key="12">
    <source>
        <dbReference type="ARBA" id="ARBA00080511"/>
    </source>
</evidence>
<dbReference type="InterPro" id="IPR006168">
    <property type="entry name" value="G3P_DH_NAD-dep"/>
</dbReference>
<evidence type="ECO:0000256" key="9">
    <source>
        <dbReference type="ARBA" id="ARBA00052716"/>
    </source>
</evidence>
<protein>
    <recommendedName>
        <fullName evidence="11 13">Glycerol-3-phosphate dehydrogenase [NAD(P)+]</fullName>
        <ecNumber evidence="10 13">1.1.1.94</ecNumber>
    </recommendedName>
    <alternativeName>
        <fullName evidence="13">NAD(P)(+)-dependent glycerol-3-phosphate dehydrogenase</fullName>
    </alternativeName>
    <alternativeName>
        <fullName evidence="12 13">NAD(P)H-dependent dihydroxyacetone-phosphate reductase</fullName>
    </alternativeName>
</protein>
<dbReference type="Gene3D" id="3.40.50.720">
    <property type="entry name" value="NAD(P)-binding Rossmann-like Domain"/>
    <property type="match status" value="1"/>
</dbReference>
<feature type="binding site" evidence="15">
    <location>
        <position position="109"/>
    </location>
    <ligand>
        <name>substrate</name>
    </ligand>
</feature>
<dbReference type="FunFam" id="3.40.50.720:FF:000019">
    <property type="entry name" value="Glycerol-3-phosphate dehydrogenase [NAD(P)+]"/>
    <property type="match status" value="1"/>
</dbReference>
<evidence type="ECO:0000256" key="3">
    <source>
        <dbReference type="ARBA" id="ARBA00022857"/>
    </source>
</evidence>
<evidence type="ECO:0000256" key="8">
    <source>
        <dbReference type="ARBA" id="ARBA00023264"/>
    </source>
</evidence>
<dbReference type="GO" id="GO:0046167">
    <property type="term" value="P:glycerol-3-phosphate biosynthetic process"/>
    <property type="evidence" value="ECO:0007669"/>
    <property type="project" value="UniProtKB-UniRule"/>
</dbReference>
<dbReference type="InterPro" id="IPR013328">
    <property type="entry name" value="6PGD_dom2"/>
</dbReference>
<dbReference type="NCBIfam" id="NF000942">
    <property type="entry name" value="PRK00094.1-4"/>
    <property type="match status" value="1"/>
</dbReference>
<feature type="binding site" evidence="15">
    <location>
        <begin position="257"/>
        <end position="258"/>
    </location>
    <ligand>
        <name>substrate</name>
    </ligand>
</feature>
<dbReference type="STRING" id="288004.AL038_08275"/>
<sequence length="334" mass="35945">MLLPSALLVFGAGSWGTALALVLARQHYPVYLWGKNPDHVRTMQEQRCNARFLPNAAFPDNLQAVTDFATLMPAVQDIIIVVPSHGFRETLQKIKPYVTSQHRLCWATKGLEYQTGLLLHEVARAELGENIPLAVLSGPSFASEVAAALPTAVTIATNDTAYARHLAQLFHHSSFRAYTSNDMVGVQIGGAVKNVIAIATGIADGLKMGANTRAALITRGLSEIVRLGTALGGQRETFMGLAGLGDLVLTCTDNQSRNRRFGYYLAQGTDITSAQAQVGQVVEGVHAATITHQLAQKHAVEMPIVEHVNHVLTGQCTLLEAAQALLAREPKPEM</sequence>
<comment type="catalytic activity">
    <reaction evidence="9">
        <text>sn-glycerol 3-phosphate + NADP(+) = dihydroxyacetone phosphate + NADPH + H(+)</text>
        <dbReference type="Rhea" id="RHEA:11096"/>
        <dbReference type="ChEBI" id="CHEBI:15378"/>
        <dbReference type="ChEBI" id="CHEBI:57597"/>
        <dbReference type="ChEBI" id="CHEBI:57642"/>
        <dbReference type="ChEBI" id="CHEBI:57783"/>
        <dbReference type="ChEBI" id="CHEBI:58349"/>
        <dbReference type="EC" id="1.1.1.94"/>
    </reaction>
    <physiologicalReaction direction="right-to-left" evidence="9">
        <dbReference type="Rhea" id="RHEA:11098"/>
    </physiologicalReaction>
</comment>
<feature type="binding site" evidence="16">
    <location>
        <position position="142"/>
    </location>
    <ligand>
        <name>NAD(+)</name>
        <dbReference type="ChEBI" id="CHEBI:57540"/>
    </ligand>
</feature>
<dbReference type="GO" id="GO:0141153">
    <property type="term" value="F:glycerol-3-phosphate dehydrogenase (NADP+) activity"/>
    <property type="evidence" value="ECO:0007669"/>
    <property type="project" value="RHEA"/>
</dbReference>
<dbReference type="Gene3D" id="1.10.1040.10">
    <property type="entry name" value="N-(1-d-carboxylethyl)-l-norvaline Dehydrogenase, domain 2"/>
    <property type="match status" value="1"/>
</dbReference>
<keyword evidence="6 13" id="KW-0443">Lipid metabolism</keyword>
<dbReference type="GO" id="GO:0005975">
    <property type="term" value="P:carbohydrate metabolic process"/>
    <property type="evidence" value="ECO:0007669"/>
    <property type="project" value="InterPro"/>
</dbReference>
<dbReference type="GO" id="GO:0141152">
    <property type="term" value="F:glycerol-3-phosphate dehydrogenase (NAD+) activity"/>
    <property type="evidence" value="ECO:0007669"/>
    <property type="project" value="RHEA"/>
</dbReference>
<dbReference type="FunFam" id="1.10.1040.10:FF:000001">
    <property type="entry name" value="Glycerol-3-phosphate dehydrogenase [NAD(P)+]"/>
    <property type="match status" value="1"/>
</dbReference>
<dbReference type="InterPro" id="IPR011128">
    <property type="entry name" value="G3P_DH_NAD-dep_N"/>
</dbReference>
<dbReference type="GO" id="GO:0051287">
    <property type="term" value="F:NAD binding"/>
    <property type="evidence" value="ECO:0007669"/>
    <property type="project" value="InterPro"/>
</dbReference>
<gene>
    <name evidence="13" type="primary">gpsA</name>
    <name evidence="20" type="ORF">BLE401_16030</name>
</gene>
<accession>A0A2N9YIK9</accession>
<feature type="binding site" evidence="13">
    <location>
        <position position="256"/>
    </location>
    <ligand>
        <name>sn-glycerol 3-phosphate</name>
        <dbReference type="ChEBI" id="CHEBI:57597"/>
    </ligand>
</feature>
<evidence type="ECO:0000256" key="2">
    <source>
        <dbReference type="ARBA" id="ARBA00022516"/>
    </source>
</evidence>
<keyword evidence="13" id="KW-0547">Nucleotide-binding</keyword>
<keyword evidence="3 13" id="KW-0521">NADP</keyword>
<evidence type="ECO:0000256" key="7">
    <source>
        <dbReference type="ARBA" id="ARBA00023209"/>
    </source>
</evidence>
<keyword evidence="7 13" id="KW-0594">Phospholipid biosynthesis</keyword>
<dbReference type="NCBIfam" id="NF000940">
    <property type="entry name" value="PRK00094.1-2"/>
    <property type="match status" value="1"/>
</dbReference>
<comment type="similarity">
    <text evidence="1 13 17">Belongs to the NAD-dependent glycerol-3-phosphate dehydrogenase family.</text>
</comment>
<evidence type="ECO:0000259" key="19">
    <source>
        <dbReference type="Pfam" id="PF07479"/>
    </source>
</evidence>
<dbReference type="OrthoDB" id="9812273at2"/>
<feature type="binding site" evidence="13">
    <location>
        <position position="257"/>
    </location>
    <ligand>
        <name>sn-glycerol 3-phosphate</name>
        <dbReference type="ChEBI" id="CHEBI:57597"/>
    </ligand>
</feature>
<dbReference type="PIRSF" id="PIRSF000114">
    <property type="entry name" value="Glycerol-3-P_dh"/>
    <property type="match status" value="1"/>
</dbReference>
<feature type="binding site" evidence="13">
    <location>
        <position position="257"/>
    </location>
    <ligand>
        <name>NADPH</name>
        <dbReference type="ChEBI" id="CHEBI:57783"/>
    </ligand>
</feature>
<comment type="function">
    <text evidence="13">Catalyzes the reduction of the glycolytic intermediate dihydroxyacetone phosphate (DHAP) to sn-glycerol 3-phosphate (G3P), the key precursor for phospholipid synthesis.</text>
</comment>
<dbReference type="AlphaFoldDB" id="A0A2N9YIK9"/>
<dbReference type="SUPFAM" id="SSF48179">
    <property type="entry name" value="6-phosphogluconate dehydrogenase C-terminal domain-like"/>
    <property type="match status" value="1"/>
</dbReference>
<feature type="binding site" evidence="13">
    <location>
        <position position="15"/>
    </location>
    <ligand>
        <name>NADPH</name>
        <dbReference type="ChEBI" id="CHEBI:57783"/>
    </ligand>
</feature>
<dbReference type="PROSITE" id="PS00957">
    <property type="entry name" value="NAD_G3PDH"/>
    <property type="match status" value="1"/>
</dbReference>
<feature type="binding site" evidence="13">
    <location>
        <position position="246"/>
    </location>
    <ligand>
        <name>sn-glycerol 3-phosphate</name>
        <dbReference type="ChEBI" id="CHEBI:57597"/>
    </ligand>
</feature>
<dbReference type="UniPathway" id="UPA00940"/>
<keyword evidence="2 13" id="KW-0444">Lipid biosynthesis</keyword>
<dbReference type="SUPFAM" id="SSF51735">
    <property type="entry name" value="NAD(P)-binding Rossmann-fold domains"/>
    <property type="match status" value="1"/>
</dbReference>
<dbReference type="PANTHER" id="PTHR11728:SF1">
    <property type="entry name" value="GLYCEROL-3-PHOSPHATE DEHYDROGENASE [NAD(+)] 2, CHLOROPLASTIC"/>
    <property type="match status" value="1"/>
</dbReference>
<feature type="binding site" evidence="16">
    <location>
        <position position="257"/>
    </location>
    <ligand>
        <name>NAD(+)</name>
        <dbReference type="ChEBI" id="CHEBI:57540"/>
    </ligand>
</feature>
<proteinExistence type="inferred from homology"/>
<feature type="domain" description="Glycerol-3-phosphate dehydrogenase NAD-dependent C-terminal" evidence="19">
    <location>
        <begin position="182"/>
        <end position="321"/>
    </location>
</feature>
<dbReference type="Pfam" id="PF07479">
    <property type="entry name" value="NAD_Gly3P_dh_C"/>
    <property type="match status" value="1"/>
</dbReference>
<dbReference type="EC" id="1.1.1.94" evidence="10 13"/>
<keyword evidence="8 13" id="KW-1208">Phospholipid metabolism</keyword>
<keyword evidence="13" id="KW-0963">Cytoplasm</keyword>
<comment type="catalytic activity">
    <reaction evidence="13">
        <text>sn-glycerol 3-phosphate + NAD(+) = dihydroxyacetone phosphate + NADH + H(+)</text>
        <dbReference type="Rhea" id="RHEA:11092"/>
        <dbReference type="ChEBI" id="CHEBI:15378"/>
        <dbReference type="ChEBI" id="CHEBI:57540"/>
        <dbReference type="ChEBI" id="CHEBI:57597"/>
        <dbReference type="ChEBI" id="CHEBI:57642"/>
        <dbReference type="ChEBI" id="CHEBI:57945"/>
        <dbReference type="EC" id="1.1.1.94"/>
    </reaction>
</comment>
<dbReference type="InterPro" id="IPR006109">
    <property type="entry name" value="G3P_DH_NAD-dep_C"/>
</dbReference>